<dbReference type="PANTHER" id="PTHR35309">
    <property type="match status" value="1"/>
</dbReference>
<protein>
    <submittedName>
        <fullName evidence="1">Tocopherol cyclase family protein</fullName>
    </submittedName>
</protein>
<dbReference type="Proteomes" id="UP001303408">
    <property type="component" value="Chromosome"/>
</dbReference>
<dbReference type="EMBL" id="CP134880">
    <property type="protein sequence ID" value="WNM27783.1"/>
    <property type="molecule type" value="Genomic_DNA"/>
</dbReference>
<dbReference type="RefSeq" id="WP_313543949.1">
    <property type="nucleotide sequence ID" value="NZ_CP134880.1"/>
</dbReference>
<reference evidence="1" key="1">
    <citation type="submission" date="2023-09" db="EMBL/GenBank/DDBJ databases">
        <title>Demequina sp. a novel bacteria isolated from Capsicum annuum.</title>
        <authorList>
            <person name="Humaira Z."/>
            <person name="Lee J."/>
            <person name="Cho D."/>
        </authorList>
    </citation>
    <scope>NUCLEOTIDE SEQUENCE</scope>
    <source>
        <strain evidence="1">PMTSA13</strain>
    </source>
</reference>
<dbReference type="InterPro" id="IPR025893">
    <property type="entry name" value="Tocopherol_cyclase"/>
</dbReference>
<dbReference type="GO" id="GO:0009976">
    <property type="term" value="F:tocopherol cyclase activity"/>
    <property type="evidence" value="ECO:0007669"/>
    <property type="project" value="InterPro"/>
</dbReference>
<organism evidence="1">
    <name type="scientific">Demequina capsici</name>
    <dbReference type="NCBI Taxonomy" id="3075620"/>
    <lineage>
        <taxon>Bacteria</taxon>
        <taxon>Bacillati</taxon>
        <taxon>Actinomycetota</taxon>
        <taxon>Actinomycetes</taxon>
        <taxon>Micrococcales</taxon>
        <taxon>Demequinaceae</taxon>
        <taxon>Demequina</taxon>
    </lineage>
</organism>
<evidence type="ECO:0000313" key="1">
    <source>
        <dbReference type="EMBL" id="WNM27783.1"/>
    </source>
</evidence>
<dbReference type="Pfam" id="PF14249">
    <property type="entry name" value="Tocopherol_cycl"/>
    <property type="match status" value="1"/>
</dbReference>
<sequence length="354" mass="38590">MAPESPLVAVSQSLTRTFRTFAATLHPDGYHGAYQGDAGFFEGWYVKLVSADRSARIAVIPGIFKGADGGPDEAFVQVLDGTTGDSWYEVFATSAFSADSRDFDVRVGPNTFGARGIAVDLAESRLRGDVRFTTPLDPWPVTLTSPGVMGRYAWVPVMECYHGLVSFGHALEGTLTLGDRELSFDGGRGYLEKDWGRAFPSAYVWMQTNHFSVPGVSLSASIAAIPWGRTRFRGFIVGLRMPGEGDGDLHRFATYTGARTASLEIDDVEVRWTMRARSGAVLRLRAERRRGGLLHAPVRTSMHRRVEETLDARVHVELRGSDGRVLFEDTGEAAGLEVHGDHGGLVAMPGRGVR</sequence>
<proteinExistence type="predicted"/>
<accession>A0AA96FCU9</accession>
<gene>
    <name evidence="1" type="ORF">RN607_01900</name>
</gene>
<dbReference type="SUPFAM" id="SSF159245">
    <property type="entry name" value="AttH-like"/>
    <property type="match status" value="1"/>
</dbReference>
<dbReference type="AlphaFoldDB" id="A0AA96FCU9"/>
<name>A0AA96FCU9_9MICO</name>
<dbReference type="PANTHER" id="PTHR35309:SF4">
    <property type="entry name" value="TOCOPHEROL CYCLASE"/>
    <property type="match status" value="1"/>
</dbReference>
<dbReference type="KEGG" id="dcp:RN607_01900"/>